<accession>L7J042</accession>
<feature type="region of interest" description="Disordered" evidence="1">
    <location>
        <begin position="222"/>
        <end position="284"/>
    </location>
</feature>
<organism>
    <name type="scientific">Pyricularia oryzae (strain P131)</name>
    <name type="common">Rice blast fungus</name>
    <name type="synonym">Magnaporthe oryzae</name>
    <dbReference type="NCBI Taxonomy" id="1143193"/>
    <lineage>
        <taxon>Eukaryota</taxon>
        <taxon>Fungi</taxon>
        <taxon>Dikarya</taxon>
        <taxon>Ascomycota</taxon>
        <taxon>Pezizomycotina</taxon>
        <taxon>Sordariomycetes</taxon>
        <taxon>Sordariomycetidae</taxon>
        <taxon>Magnaporthales</taxon>
        <taxon>Pyriculariaceae</taxon>
        <taxon>Pyricularia</taxon>
    </lineage>
</organism>
<protein>
    <recommendedName>
        <fullName evidence="4">Endoglucanase</fullName>
    </recommendedName>
</protein>
<dbReference type="EMBL" id="JH795610">
    <property type="protein sequence ID" value="ELQ61523.1"/>
    <property type="molecule type" value="Genomic_DNA"/>
</dbReference>
<evidence type="ECO:0008006" key="4">
    <source>
        <dbReference type="Google" id="ProtNLM"/>
    </source>
</evidence>
<keyword evidence="2" id="KW-0732">Signal</keyword>
<feature type="chain" id="PRO_5003977546" description="Endoglucanase" evidence="2">
    <location>
        <begin position="22"/>
        <end position="553"/>
    </location>
</feature>
<dbReference type="PANTHER" id="PTHR36182">
    <property type="entry name" value="PROTEIN, PUTATIVE (AFU_ORTHOLOGUE AFUA_6G10930)-RELATED"/>
    <property type="match status" value="1"/>
</dbReference>
<sequence>MHFTTSAAVASLMAFASMANAHMMMAMPKPFPGTISSPVQDLGANYICQGKLSGGSPMELKIGSKNNKITFAGTAVHGGGSCQVAITYKEKPTATDFRVITSFHGGCPMENGNENLMPADAAKPLDSGLTYDVPEGIPGGNAILAWTWINKIGNREFYMQCAPIKLTGTPGSKAALEKLPSIATPNIPGSGCDTQAQGDFSYEFPGPVVRIGHSRPMKVLKGCKVDKGTGGGGGGGGGGGSDAAPAPEPPKEDKPASPPPATPPPAANLPPPANPPASGGGGEGGSCTDGTFNCIEGGTKYQQCAHGKWQATMSMAPGTTCKPGVSTTLFKRSVDRLHVRDFGHMEMVWRGQKRGEYTSQCNSQESEVDVQNLRFDNVKRIPFDSFSLLFYRILSIFQGVSHNQLLWVELPYKEQTVHGSLAETFGSEIMFSARHATPVITTVPDAQPVNGPGPSSFRQPVRFSSVSRKGPEITGSSCAICAGHFYACIAEKSWSKAVKAAVAEGEEPPSHEELEEKEDYCGSDPAIISKKDIKWMETVGLVGTNPNAKGVDQ</sequence>
<name>L7J042_PYRO1</name>
<evidence type="ECO:0000256" key="1">
    <source>
        <dbReference type="SAM" id="MobiDB-lite"/>
    </source>
</evidence>
<dbReference type="Gene3D" id="2.70.50.70">
    <property type="match status" value="1"/>
</dbReference>
<proteinExistence type="predicted"/>
<feature type="signal peptide" evidence="2">
    <location>
        <begin position="1"/>
        <end position="21"/>
    </location>
</feature>
<gene>
    <name evidence="3" type="ORF">OOW_P131scaffold01178g3</name>
</gene>
<feature type="compositionally biased region" description="Pro residues" evidence="1">
    <location>
        <begin position="256"/>
        <end position="275"/>
    </location>
</feature>
<reference evidence="3" key="1">
    <citation type="journal article" date="2012" name="PLoS Genet.">
        <title>Comparative analysis of the genomes of two field isolates of the rice blast fungus Magnaporthe oryzae.</title>
        <authorList>
            <person name="Xue M."/>
            <person name="Yang J."/>
            <person name="Li Z."/>
            <person name="Hu S."/>
            <person name="Yao N."/>
            <person name="Dean R.A."/>
            <person name="Zhao W."/>
            <person name="Shen M."/>
            <person name="Zhang H."/>
            <person name="Li C."/>
            <person name="Liu L."/>
            <person name="Cao L."/>
            <person name="Xu X."/>
            <person name="Xing Y."/>
            <person name="Hsiang T."/>
            <person name="Zhang Z."/>
            <person name="Xu J.R."/>
            <person name="Peng Y.L."/>
        </authorList>
    </citation>
    <scope>NUCLEOTIDE SEQUENCE [LARGE SCALE GENOMIC DNA]</scope>
    <source>
        <strain evidence="3">P131</strain>
    </source>
</reference>
<dbReference type="AlphaFoldDB" id="L7J042"/>
<feature type="compositionally biased region" description="Gly residues" evidence="1">
    <location>
        <begin position="228"/>
        <end position="241"/>
    </location>
</feature>
<dbReference type="PANTHER" id="PTHR36182:SF1">
    <property type="entry name" value="PROTEIN, PUTATIVE (AFU_ORTHOLOGUE AFUA_6G10930)-RELATED"/>
    <property type="match status" value="1"/>
</dbReference>
<evidence type="ECO:0000256" key="2">
    <source>
        <dbReference type="SAM" id="SignalP"/>
    </source>
</evidence>
<evidence type="ECO:0000313" key="3">
    <source>
        <dbReference type="EMBL" id="ELQ61523.1"/>
    </source>
</evidence>